<keyword evidence="2" id="KW-0238">DNA-binding</keyword>
<organism evidence="2 3">
    <name type="scientific">Paenibacillus terreus</name>
    <dbReference type="NCBI Taxonomy" id="1387834"/>
    <lineage>
        <taxon>Bacteria</taxon>
        <taxon>Bacillati</taxon>
        <taxon>Bacillota</taxon>
        <taxon>Bacilli</taxon>
        <taxon>Bacillales</taxon>
        <taxon>Paenibacillaceae</taxon>
        <taxon>Paenibacillus</taxon>
    </lineage>
</organism>
<dbReference type="Pfam" id="PF04014">
    <property type="entry name" value="MazE_antitoxin"/>
    <property type="match status" value="1"/>
</dbReference>
<protein>
    <submittedName>
        <fullName evidence="2">AbrB/MazE/SpoVT family DNA-binding domain-containing protein</fullName>
    </submittedName>
</protein>
<proteinExistence type="predicted"/>
<gene>
    <name evidence="2" type="ORF">ACE3NQ_25405</name>
</gene>
<comment type="caution">
    <text evidence="2">The sequence shown here is derived from an EMBL/GenBank/DDBJ whole genome shotgun (WGS) entry which is preliminary data.</text>
</comment>
<keyword evidence="3" id="KW-1185">Reference proteome</keyword>
<name>A0ABV5BEV1_9BACL</name>
<dbReference type="InterPro" id="IPR037914">
    <property type="entry name" value="SpoVT-AbrB_sf"/>
</dbReference>
<evidence type="ECO:0000313" key="2">
    <source>
        <dbReference type="EMBL" id="MFB5684242.1"/>
    </source>
</evidence>
<evidence type="ECO:0000259" key="1">
    <source>
        <dbReference type="SMART" id="SM00966"/>
    </source>
</evidence>
<dbReference type="InterPro" id="IPR007159">
    <property type="entry name" value="SpoVT-AbrB_dom"/>
</dbReference>
<accession>A0ABV5BEV1</accession>
<dbReference type="Gene3D" id="2.10.260.10">
    <property type="match status" value="1"/>
</dbReference>
<evidence type="ECO:0000313" key="3">
    <source>
        <dbReference type="Proteomes" id="UP001580407"/>
    </source>
</evidence>
<sequence>MDILQAKGVVQLKHEDKKGMIHVATTTIGKWGNSMGIRIPQELLETAQLGLGAKVEMELIPDQGILLRPATTKKAKTNRELRKLFLSLRGKNTPDQAHEEMFVEPMGDEII</sequence>
<feature type="domain" description="SpoVT-AbrB" evidence="1">
    <location>
        <begin position="29"/>
        <end position="75"/>
    </location>
</feature>
<dbReference type="SMART" id="SM00966">
    <property type="entry name" value="SpoVT_AbrB"/>
    <property type="match status" value="1"/>
</dbReference>
<dbReference type="EMBL" id="JBHILM010000038">
    <property type="protein sequence ID" value="MFB5684242.1"/>
    <property type="molecule type" value="Genomic_DNA"/>
</dbReference>
<dbReference type="SUPFAM" id="SSF89447">
    <property type="entry name" value="AbrB/MazE/MraZ-like"/>
    <property type="match status" value="1"/>
</dbReference>
<dbReference type="GO" id="GO:0003677">
    <property type="term" value="F:DNA binding"/>
    <property type="evidence" value="ECO:0007669"/>
    <property type="project" value="UniProtKB-KW"/>
</dbReference>
<dbReference type="Proteomes" id="UP001580407">
    <property type="component" value="Unassembled WGS sequence"/>
</dbReference>
<reference evidence="2 3" key="1">
    <citation type="submission" date="2024-09" db="EMBL/GenBank/DDBJ databases">
        <authorList>
            <person name="Ruan L."/>
        </authorList>
    </citation>
    <scope>NUCLEOTIDE SEQUENCE [LARGE SCALE GENOMIC DNA]</scope>
    <source>
        <strain evidence="2 3">D33</strain>
    </source>
</reference>